<sequence>MTNEQFSEALSEEPKVFTFTLSPRNWFEKLLFNWKIKEQVKTVEVSPITLGARARYSKYALKLDVFETGKGVSATRAGLLMADKHIDDIVKAIAIVIHNKETNPPAWMVREIYKMDQNDMIELISFVVKSVNTDSFLNSIISINGMSLQTEEIIAPEKENQVSTK</sequence>
<proteinExistence type="predicted"/>
<evidence type="ECO:0000313" key="2">
    <source>
        <dbReference type="Proteomes" id="UP000254893"/>
    </source>
</evidence>
<gene>
    <name evidence="1" type="ORF">NCTC11388_02827</name>
</gene>
<dbReference type="EMBL" id="UGYW01000002">
    <property type="protein sequence ID" value="SUJ19098.1"/>
    <property type="molecule type" value="Genomic_DNA"/>
</dbReference>
<dbReference type="RefSeq" id="WP_115170566.1">
    <property type="nucleotide sequence ID" value="NZ_UGYW01000002.1"/>
</dbReference>
<name>A0A380CGM5_SPHSI</name>
<dbReference type="AlphaFoldDB" id="A0A380CGM5"/>
<accession>A0A380CGM5</accession>
<evidence type="ECO:0000313" key="1">
    <source>
        <dbReference type="EMBL" id="SUJ19098.1"/>
    </source>
</evidence>
<protein>
    <submittedName>
        <fullName evidence="1">Uncharacterized protein</fullName>
    </submittedName>
</protein>
<dbReference type="Proteomes" id="UP000254893">
    <property type="component" value="Unassembled WGS sequence"/>
</dbReference>
<organism evidence="1 2">
    <name type="scientific">Sphingobacterium spiritivorum</name>
    <name type="common">Flavobacterium spiritivorum</name>
    <dbReference type="NCBI Taxonomy" id="258"/>
    <lineage>
        <taxon>Bacteria</taxon>
        <taxon>Pseudomonadati</taxon>
        <taxon>Bacteroidota</taxon>
        <taxon>Sphingobacteriia</taxon>
        <taxon>Sphingobacteriales</taxon>
        <taxon>Sphingobacteriaceae</taxon>
        <taxon>Sphingobacterium</taxon>
    </lineage>
</organism>
<reference evidence="1 2" key="1">
    <citation type="submission" date="2018-06" db="EMBL/GenBank/DDBJ databases">
        <authorList>
            <consortium name="Pathogen Informatics"/>
            <person name="Doyle S."/>
        </authorList>
    </citation>
    <scope>NUCLEOTIDE SEQUENCE [LARGE SCALE GENOMIC DNA]</scope>
    <source>
        <strain evidence="1 2">NCTC11388</strain>
    </source>
</reference>